<dbReference type="InterPro" id="IPR011453">
    <property type="entry name" value="DUF1559"/>
</dbReference>
<dbReference type="Pfam" id="PF07596">
    <property type="entry name" value="SBP_bac_10"/>
    <property type="match status" value="1"/>
</dbReference>
<dbReference type="NCBIfam" id="TIGR02532">
    <property type="entry name" value="IV_pilin_GFxxxE"/>
    <property type="match status" value="1"/>
</dbReference>
<keyword evidence="2" id="KW-0472">Membrane</keyword>
<keyword evidence="2" id="KW-0812">Transmembrane</keyword>
<dbReference type="AlphaFoldDB" id="A0A5C6ALK7"/>
<evidence type="ECO:0000256" key="2">
    <source>
        <dbReference type="SAM" id="Phobius"/>
    </source>
</evidence>
<dbReference type="EMBL" id="SJPR01000001">
    <property type="protein sequence ID" value="TWT99921.1"/>
    <property type="molecule type" value="Genomic_DNA"/>
</dbReference>
<feature type="domain" description="DUF1559" evidence="3">
    <location>
        <begin position="43"/>
        <end position="332"/>
    </location>
</feature>
<dbReference type="SUPFAM" id="SSF54523">
    <property type="entry name" value="Pili subunits"/>
    <property type="match status" value="1"/>
</dbReference>
<gene>
    <name evidence="4" type="ORF">Pla108_08650</name>
</gene>
<evidence type="ECO:0000313" key="4">
    <source>
        <dbReference type="EMBL" id="TWT99921.1"/>
    </source>
</evidence>
<dbReference type="Proteomes" id="UP000317421">
    <property type="component" value="Unassembled WGS sequence"/>
</dbReference>
<dbReference type="OrthoDB" id="269098at2"/>
<keyword evidence="5" id="KW-1185">Reference proteome</keyword>
<dbReference type="InterPro" id="IPR045584">
    <property type="entry name" value="Pilin-like"/>
</dbReference>
<feature type="region of interest" description="Disordered" evidence="1">
    <location>
        <begin position="349"/>
        <end position="371"/>
    </location>
</feature>
<dbReference type="PANTHER" id="PTHR30093">
    <property type="entry name" value="GENERAL SECRETION PATHWAY PROTEIN G"/>
    <property type="match status" value="1"/>
</dbReference>
<organism evidence="4 5">
    <name type="scientific">Botrimarina colliarenosi</name>
    <dbReference type="NCBI Taxonomy" id="2528001"/>
    <lineage>
        <taxon>Bacteria</taxon>
        <taxon>Pseudomonadati</taxon>
        <taxon>Planctomycetota</taxon>
        <taxon>Planctomycetia</taxon>
        <taxon>Pirellulales</taxon>
        <taxon>Lacipirellulaceae</taxon>
        <taxon>Botrimarina</taxon>
    </lineage>
</organism>
<dbReference type="NCBIfam" id="TIGR04294">
    <property type="entry name" value="pre_pil_HX9DG"/>
    <property type="match status" value="1"/>
</dbReference>
<dbReference type="RefSeq" id="WP_146444428.1">
    <property type="nucleotide sequence ID" value="NZ_SJPR01000001.1"/>
</dbReference>
<evidence type="ECO:0000256" key="1">
    <source>
        <dbReference type="SAM" id="MobiDB-lite"/>
    </source>
</evidence>
<evidence type="ECO:0000259" key="3">
    <source>
        <dbReference type="Pfam" id="PF07596"/>
    </source>
</evidence>
<protein>
    <recommendedName>
        <fullName evidence="3">DUF1559 domain-containing protein</fullName>
    </recommendedName>
</protein>
<sequence length="371" mass="40578">MRRPLFRYANAPARPLPGFTLVELLVVIAIIGTLVSLLLPAVQSAREAARNNTCKNNIKQLVTAMTNYDTTQSELPGLINEIGNQGSSKAANGELSVGRRASWVVMLFPYMENGPLWDRWTQSWNNSAPITQIAAIDASFTPEIASMQCPSDPAETVGEPTTSYVGNAGWAFGDPSRPTGTLLEYAADGVFFDLNKKATGIPTTGWLNAVDNREGTPTLQMSLAYISSGDGTSKTMMISENLNAVNYTYSANDNSIPDAKQHFGFVWHRELPTSSGYPDNVYRINGGRDQSVATPTTMVDVNESLAYPSSNHPGGVNIAFCDGSVRYINERVTSRVYAQSMTTKYKRSNYYDVDDNRTPDRNLPQPSESDL</sequence>
<accession>A0A5C6ALK7</accession>
<reference evidence="4 5" key="1">
    <citation type="submission" date="2019-02" db="EMBL/GenBank/DDBJ databases">
        <title>Deep-cultivation of Planctomycetes and their phenomic and genomic characterization uncovers novel biology.</title>
        <authorList>
            <person name="Wiegand S."/>
            <person name="Jogler M."/>
            <person name="Boedeker C."/>
            <person name="Pinto D."/>
            <person name="Vollmers J."/>
            <person name="Rivas-Marin E."/>
            <person name="Kohn T."/>
            <person name="Peeters S.H."/>
            <person name="Heuer A."/>
            <person name="Rast P."/>
            <person name="Oberbeckmann S."/>
            <person name="Bunk B."/>
            <person name="Jeske O."/>
            <person name="Meyerdierks A."/>
            <person name="Storesund J.E."/>
            <person name="Kallscheuer N."/>
            <person name="Luecker S."/>
            <person name="Lage O.M."/>
            <person name="Pohl T."/>
            <person name="Merkel B.J."/>
            <person name="Hornburger P."/>
            <person name="Mueller R.-W."/>
            <person name="Bruemmer F."/>
            <person name="Labrenz M."/>
            <person name="Spormann A.M."/>
            <person name="Op Den Camp H."/>
            <person name="Overmann J."/>
            <person name="Amann R."/>
            <person name="Jetten M.S.M."/>
            <person name="Mascher T."/>
            <person name="Medema M.H."/>
            <person name="Devos D.P."/>
            <person name="Kaster A.-K."/>
            <person name="Ovreas L."/>
            <person name="Rohde M."/>
            <person name="Galperin M.Y."/>
            <person name="Jogler C."/>
        </authorList>
    </citation>
    <scope>NUCLEOTIDE SEQUENCE [LARGE SCALE GENOMIC DNA]</scope>
    <source>
        <strain evidence="4 5">Pla108</strain>
    </source>
</reference>
<dbReference type="Pfam" id="PF07963">
    <property type="entry name" value="N_methyl"/>
    <property type="match status" value="1"/>
</dbReference>
<dbReference type="Gene3D" id="3.30.700.10">
    <property type="entry name" value="Glycoprotein, Type 4 Pilin"/>
    <property type="match status" value="1"/>
</dbReference>
<feature type="transmembrane region" description="Helical" evidence="2">
    <location>
        <begin position="21"/>
        <end position="42"/>
    </location>
</feature>
<dbReference type="InterPro" id="IPR012902">
    <property type="entry name" value="N_methyl_site"/>
</dbReference>
<evidence type="ECO:0000313" key="5">
    <source>
        <dbReference type="Proteomes" id="UP000317421"/>
    </source>
</evidence>
<name>A0A5C6ALK7_9BACT</name>
<proteinExistence type="predicted"/>
<dbReference type="InterPro" id="IPR027558">
    <property type="entry name" value="Pre_pil_HX9DG_C"/>
</dbReference>
<comment type="caution">
    <text evidence="4">The sequence shown here is derived from an EMBL/GenBank/DDBJ whole genome shotgun (WGS) entry which is preliminary data.</text>
</comment>
<keyword evidence="2" id="KW-1133">Transmembrane helix</keyword>
<dbReference type="PANTHER" id="PTHR30093:SF2">
    <property type="entry name" value="TYPE II SECRETION SYSTEM PROTEIN H"/>
    <property type="match status" value="1"/>
</dbReference>